<organism evidence="2">
    <name type="scientific">Arthroderma gypseum (strain ATCC MYA-4604 / CBS 118893)</name>
    <name type="common">Microsporum gypseum</name>
    <dbReference type="NCBI Taxonomy" id="535722"/>
    <lineage>
        <taxon>Eukaryota</taxon>
        <taxon>Fungi</taxon>
        <taxon>Dikarya</taxon>
        <taxon>Ascomycota</taxon>
        <taxon>Pezizomycotina</taxon>
        <taxon>Eurotiomycetes</taxon>
        <taxon>Eurotiomycetidae</taxon>
        <taxon>Onygenales</taxon>
        <taxon>Arthrodermataceae</taxon>
        <taxon>Nannizzia</taxon>
    </lineage>
</organism>
<dbReference type="HOGENOM" id="CLU_2132935_0_0_1"/>
<sequence>MSGTRETGAILGWPSQRSVIVWGNNIDVASFKVTSGPGGPGCSLGSINSLSPATPRHADSARRNGVGSWFIRRSHEKRIRTDEPRLLTEAFPSFSTPGFERITIRSIHNCQLA</sequence>
<dbReference type="AlphaFoldDB" id="E5QZX0"/>
<dbReference type="VEuPathDB" id="FungiDB:MGYG_00474"/>
<evidence type="ECO:0000313" key="1">
    <source>
        <dbReference type="EMBL" id="EFQ97433.1"/>
    </source>
</evidence>
<keyword evidence="2" id="KW-1185">Reference proteome</keyword>
<protein>
    <submittedName>
        <fullName evidence="1">Uncharacterized protein</fullName>
    </submittedName>
</protein>
<proteinExistence type="predicted"/>
<dbReference type="GeneID" id="10031702"/>
<dbReference type="EMBL" id="DS989822">
    <property type="protein sequence ID" value="EFQ97433.1"/>
    <property type="molecule type" value="Genomic_DNA"/>
</dbReference>
<reference evidence="2" key="1">
    <citation type="journal article" date="2012" name="MBio">
        <title>Comparative genome analysis of Trichophyton rubrum and related dermatophytes reveals candidate genes involved in infection.</title>
        <authorList>
            <person name="Martinez D.A."/>
            <person name="Oliver B.G."/>
            <person name="Graeser Y."/>
            <person name="Goldberg J.M."/>
            <person name="Li W."/>
            <person name="Martinez-Rossi N.M."/>
            <person name="Monod M."/>
            <person name="Shelest E."/>
            <person name="Barton R.C."/>
            <person name="Birch E."/>
            <person name="Brakhage A.A."/>
            <person name="Chen Z."/>
            <person name="Gurr S.J."/>
            <person name="Heiman D."/>
            <person name="Heitman J."/>
            <person name="Kosti I."/>
            <person name="Rossi A."/>
            <person name="Saif S."/>
            <person name="Samalova M."/>
            <person name="Saunders C.W."/>
            <person name="Shea T."/>
            <person name="Summerbell R.C."/>
            <person name="Xu J."/>
            <person name="Young S."/>
            <person name="Zeng Q."/>
            <person name="Birren B.W."/>
            <person name="Cuomo C.A."/>
            <person name="White T.C."/>
        </authorList>
    </citation>
    <scope>NUCLEOTIDE SEQUENCE [LARGE SCALE GENOMIC DNA]</scope>
    <source>
        <strain evidence="2">ATCC MYA-4604 / CBS 118893</strain>
    </source>
</reference>
<accession>E5QZX0</accession>
<dbReference type="RefSeq" id="XP_003176385.1">
    <property type="nucleotide sequence ID" value="XM_003176337.1"/>
</dbReference>
<name>E5QZX0_ARTGP</name>
<evidence type="ECO:0000313" key="2">
    <source>
        <dbReference type="Proteomes" id="UP000002669"/>
    </source>
</evidence>
<gene>
    <name evidence="1" type="ORF">MGYG_00474</name>
</gene>
<dbReference type="InParanoid" id="E5QZX0"/>
<dbReference type="Proteomes" id="UP000002669">
    <property type="component" value="Unassembled WGS sequence"/>
</dbReference>